<keyword evidence="3" id="KW-0808">Transferase</keyword>
<evidence type="ECO:0000256" key="8">
    <source>
        <dbReference type="ARBA" id="ARBA00048679"/>
    </source>
</evidence>
<dbReference type="Pfam" id="PF13308">
    <property type="entry name" value="YARHG"/>
    <property type="match status" value="1"/>
</dbReference>
<dbReference type="PROSITE" id="PS00108">
    <property type="entry name" value="PROTEIN_KINASE_ST"/>
    <property type="match status" value="1"/>
</dbReference>
<dbReference type="CDD" id="cd14014">
    <property type="entry name" value="STKc_PknB_like"/>
    <property type="match status" value="1"/>
</dbReference>
<evidence type="ECO:0000256" key="9">
    <source>
        <dbReference type="PROSITE-ProRule" id="PRU10141"/>
    </source>
</evidence>
<comment type="catalytic activity">
    <reaction evidence="8">
        <text>L-seryl-[protein] + ATP = O-phospho-L-seryl-[protein] + ADP + H(+)</text>
        <dbReference type="Rhea" id="RHEA:17989"/>
        <dbReference type="Rhea" id="RHEA-COMP:9863"/>
        <dbReference type="Rhea" id="RHEA-COMP:11604"/>
        <dbReference type="ChEBI" id="CHEBI:15378"/>
        <dbReference type="ChEBI" id="CHEBI:29999"/>
        <dbReference type="ChEBI" id="CHEBI:30616"/>
        <dbReference type="ChEBI" id="CHEBI:83421"/>
        <dbReference type="ChEBI" id="CHEBI:456216"/>
        <dbReference type="EC" id="2.7.11.1"/>
    </reaction>
</comment>
<dbReference type="GO" id="GO:0004674">
    <property type="term" value="F:protein serine/threonine kinase activity"/>
    <property type="evidence" value="ECO:0007669"/>
    <property type="project" value="UniProtKB-KW"/>
</dbReference>
<sequence>MTIQLLNDRYQVIRTLGAGGFGETYLAEDTYMPSKRRCVVKQLRPIHNNPQIYQLVQERFQREAAILEELGGANDQIPALYAYFSSGGQFYLVQEWIEGDTLTGKVQTQGLFSEGDVQELFMNLLPVLDYVHSKHIVHRDIKPDNIIVRHRDGKPVLIDFGAIRESMGTVVNSQGNPTSSIVIGTPGYMPSEQAAGRPVYSSDLYSLGMTVIYLLTGRQAQQLETDFQTGEIVWRQYASHINPIMAGVIDRAIAYHPRDRYPTARAMLDTLQSIANPIPPTQPLLTQRTVVSAPPPQTLPVKPQPTPQGNSQNNILIGSLIAGGLIGASVIASQVFTKVSQSPPNQPEVTQTPVPVSSGTSPTPQVSESVNNTLSPQQVTTPTQPDTNSASSPSSFYFLADSSYSNSTKASKQVETLQAAGYSQAGMFWIPEYPNLSGKQLFEVYAALFSDRNKCIDLLKTYGQANASAYCAFASKDPNAPADRLYFKQIATTSSPAVETTITNNYSWLSQRLVTDTDLDEKDGFELDIMRNSIFANHGRRFDTPEIQDYFNKQPWYRPIYSPKAFPPKLLSKLEQQNVEYISKYQDRYGLRYFKK</sequence>
<dbReference type="AlphaFoldDB" id="A0A5P8W0G7"/>
<dbReference type="Gene3D" id="1.20.58.1690">
    <property type="match status" value="1"/>
</dbReference>
<dbReference type="InterPro" id="IPR038434">
    <property type="entry name" value="YARHG_sf"/>
</dbReference>
<dbReference type="InterPro" id="IPR011009">
    <property type="entry name" value="Kinase-like_dom_sf"/>
</dbReference>
<keyword evidence="2" id="KW-0723">Serine/threonine-protein kinase</keyword>
<keyword evidence="4 9" id="KW-0547">Nucleotide-binding</keyword>
<evidence type="ECO:0000256" key="4">
    <source>
        <dbReference type="ARBA" id="ARBA00022741"/>
    </source>
</evidence>
<dbReference type="InterPro" id="IPR008271">
    <property type="entry name" value="Ser/Thr_kinase_AS"/>
</dbReference>
<feature type="region of interest" description="Disordered" evidence="10">
    <location>
        <begin position="340"/>
        <end position="392"/>
    </location>
</feature>
<proteinExistence type="predicted"/>
<evidence type="ECO:0000256" key="1">
    <source>
        <dbReference type="ARBA" id="ARBA00012513"/>
    </source>
</evidence>
<accession>A0A5P8W0G7</accession>
<evidence type="ECO:0000259" key="11">
    <source>
        <dbReference type="PROSITE" id="PS50011"/>
    </source>
</evidence>
<evidence type="ECO:0000313" key="13">
    <source>
        <dbReference type="Proteomes" id="UP000326678"/>
    </source>
</evidence>
<dbReference type="PROSITE" id="PS00107">
    <property type="entry name" value="PROTEIN_KINASE_ATP"/>
    <property type="match status" value="1"/>
</dbReference>
<dbReference type="Proteomes" id="UP000326678">
    <property type="component" value="Chromosome Gxm1"/>
</dbReference>
<feature type="region of interest" description="Disordered" evidence="10">
    <location>
        <begin position="292"/>
        <end position="312"/>
    </location>
</feature>
<dbReference type="PANTHER" id="PTHR24363">
    <property type="entry name" value="SERINE/THREONINE PROTEIN KINASE"/>
    <property type="match status" value="1"/>
</dbReference>
<dbReference type="SUPFAM" id="SSF56112">
    <property type="entry name" value="Protein kinase-like (PK-like)"/>
    <property type="match status" value="1"/>
</dbReference>
<gene>
    <name evidence="12" type="ORF">GXM_03667</name>
</gene>
<evidence type="ECO:0000256" key="6">
    <source>
        <dbReference type="ARBA" id="ARBA00022840"/>
    </source>
</evidence>
<dbReference type="KEGG" id="nsh:GXM_03667"/>
<dbReference type="InterPro" id="IPR000719">
    <property type="entry name" value="Prot_kinase_dom"/>
</dbReference>
<dbReference type="InterPro" id="IPR017441">
    <property type="entry name" value="Protein_kinase_ATP_BS"/>
</dbReference>
<feature type="binding site" evidence="9">
    <location>
        <position position="41"/>
    </location>
    <ligand>
        <name>ATP</name>
        <dbReference type="ChEBI" id="CHEBI:30616"/>
    </ligand>
</feature>
<evidence type="ECO:0000256" key="7">
    <source>
        <dbReference type="ARBA" id="ARBA00047899"/>
    </source>
</evidence>
<evidence type="ECO:0000256" key="10">
    <source>
        <dbReference type="SAM" id="MobiDB-lite"/>
    </source>
</evidence>
<dbReference type="Pfam" id="PF00069">
    <property type="entry name" value="Pkinase"/>
    <property type="match status" value="1"/>
</dbReference>
<evidence type="ECO:0000313" key="12">
    <source>
        <dbReference type="EMBL" id="QFS46187.1"/>
    </source>
</evidence>
<name>A0A5P8W0G7_9NOSO</name>
<dbReference type="PROSITE" id="PS50011">
    <property type="entry name" value="PROTEIN_KINASE_DOM"/>
    <property type="match status" value="1"/>
</dbReference>
<dbReference type="EMBL" id="CP045226">
    <property type="protein sequence ID" value="QFS46187.1"/>
    <property type="molecule type" value="Genomic_DNA"/>
</dbReference>
<dbReference type="PANTHER" id="PTHR24363:SF0">
    <property type="entry name" value="SERINE_THREONINE KINASE LIKE DOMAIN CONTAINING 1"/>
    <property type="match status" value="1"/>
</dbReference>
<dbReference type="SMART" id="SM01324">
    <property type="entry name" value="YARHG"/>
    <property type="match status" value="1"/>
</dbReference>
<keyword evidence="6 9" id="KW-0067">ATP-binding</keyword>
<evidence type="ECO:0000256" key="3">
    <source>
        <dbReference type="ARBA" id="ARBA00022679"/>
    </source>
</evidence>
<dbReference type="SMART" id="SM00220">
    <property type="entry name" value="S_TKc"/>
    <property type="match status" value="1"/>
</dbReference>
<dbReference type="GO" id="GO:0005524">
    <property type="term" value="F:ATP binding"/>
    <property type="evidence" value="ECO:0007669"/>
    <property type="project" value="UniProtKB-UniRule"/>
</dbReference>
<feature type="compositionally biased region" description="Low complexity" evidence="10">
    <location>
        <begin position="376"/>
        <end position="385"/>
    </location>
</feature>
<evidence type="ECO:0000256" key="2">
    <source>
        <dbReference type="ARBA" id="ARBA00022527"/>
    </source>
</evidence>
<dbReference type="Gene3D" id="1.10.510.10">
    <property type="entry name" value="Transferase(Phosphotransferase) domain 1"/>
    <property type="match status" value="1"/>
</dbReference>
<feature type="compositionally biased region" description="Pro residues" evidence="10">
    <location>
        <begin position="293"/>
        <end position="306"/>
    </location>
</feature>
<feature type="compositionally biased region" description="Low complexity" evidence="10">
    <location>
        <begin position="349"/>
        <end position="367"/>
    </location>
</feature>
<evidence type="ECO:0000256" key="5">
    <source>
        <dbReference type="ARBA" id="ARBA00022777"/>
    </source>
</evidence>
<organism evidence="12 13">
    <name type="scientific">Nostoc sphaeroides CCNUC1</name>
    <dbReference type="NCBI Taxonomy" id="2653204"/>
    <lineage>
        <taxon>Bacteria</taxon>
        <taxon>Bacillati</taxon>
        <taxon>Cyanobacteriota</taxon>
        <taxon>Cyanophyceae</taxon>
        <taxon>Nostocales</taxon>
        <taxon>Nostocaceae</taxon>
        <taxon>Nostoc</taxon>
    </lineage>
</organism>
<dbReference type="RefSeq" id="WP_152589337.1">
    <property type="nucleotide sequence ID" value="NZ_CP045226.1"/>
</dbReference>
<feature type="domain" description="Protein kinase" evidence="11">
    <location>
        <begin position="10"/>
        <end position="285"/>
    </location>
</feature>
<comment type="catalytic activity">
    <reaction evidence="7">
        <text>L-threonyl-[protein] + ATP = O-phospho-L-threonyl-[protein] + ADP + H(+)</text>
        <dbReference type="Rhea" id="RHEA:46608"/>
        <dbReference type="Rhea" id="RHEA-COMP:11060"/>
        <dbReference type="Rhea" id="RHEA-COMP:11605"/>
        <dbReference type="ChEBI" id="CHEBI:15378"/>
        <dbReference type="ChEBI" id="CHEBI:30013"/>
        <dbReference type="ChEBI" id="CHEBI:30616"/>
        <dbReference type="ChEBI" id="CHEBI:61977"/>
        <dbReference type="ChEBI" id="CHEBI:456216"/>
        <dbReference type="EC" id="2.7.11.1"/>
    </reaction>
</comment>
<dbReference type="EC" id="2.7.11.1" evidence="1"/>
<keyword evidence="5" id="KW-0418">Kinase</keyword>
<dbReference type="InterPro" id="IPR025582">
    <property type="entry name" value="YARHG_dom"/>
</dbReference>
<protein>
    <recommendedName>
        <fullName evidence="1">non-specific serine/threonine protein kinase</fullName>
        <ecNumber evidence="1">2.7.11.1</ecNumber>
    </recommendedName>
</protein>
<reference evidence="12 13" key="1">
    <citation type="submission" date="2019-10" db="EMBL/GenBank/DDBJ databases">
        <title>Genomic and transcriptomic insights into the perfect genentic adaptation of a filamentous nitrogen-fixing cyanobacterium to rice fields.</title>
        <authorList>
            <person name="Chen Z."/>
        </authorList>
    </citation>
    <scope>NUCLEOTIDE SEQUENCE [LARGE SCALE GENOMIC DNA]</scope>
    <source>
        <strain evidence="12">CCNUC1</strain>
    </source>
</reference>
<keyword evidence="13" id="KW-1185">Reference proteome</keyword>